<evidence type="ECO:0000256" key="1">
    <source>
        <dbReference type="SAM" id="Phobius"/>
    </source>
</evidence>
<sequence length="92" mass="9721">MLGHLLAISTLGWVLRVLVAAAVAIFIYAVGASTLRKFRIAPDEQPDPAAVVPVSLRFSCSVCGSEVTMTSAQAGEAPDAPRHCREDMVPVD</sequence>
<protein>
    <submittedName>
        <fullName evidence="2">Unannotated protein</fullName>
    </submittedName>
</protein>
<gene>
    <name evidence="2" type="ORF">UFOPK2683_00817</name>
    <name evidence="3" type="ORF">UFOPK3605_01049</name>
    <name evidence="4" type="ORF">UFOPK3897_01147</name>
    <name evidence="5" type="ORF">UFOPK4121_01398</name>
</gene>
<keyword evidence="1" id="KW-1133">Transmembrane helix</keyword>
<accession>A0A6J6RHL3</accession>
<dbReference type="EMBL" id="CAFBMM010000053">
    <property type="protein sequence ID" value="CAB4910156.1"/>
    <property type="molecule type" value="Genomic_DNA"/>
</dbReference>
<organism evidence="2">
    <name type="scientific">freshwater metagenome</name>
    <dbReference type="NCBI Taxonomy" id="449393"/>
    <lineage>
        <taxon>unclassified sequences</taxon>
        <taxon>metagenomes</taxon>
        <taxon>ecological metagenomes</taxon>
    </lineage>
</organism>
<evidence type="ECO:0000313" key="5">
    <source>
        <dbReference type="EMBL" id="CAB5031270.1"/>
    </source>
</evidence>
<dbReference type="AlphaFoldDB" id="A0A6J6RHL3"/>
<dbReference type="EMBL" id="CAFBPQ010000060">
    <property type="protein sequence ID" value="CAB5031270.1"/>
    <property type="molecule type" value="Genomic_DNA"/>
</dbReference>
<name>A0A6J6RHL3_9ZZZZ</name>
<evidence type="ECO:0000313" key="2">
    <source>
        <dbReference type="EMBL" id="CAB4723531.1"/>
    </source>
</evidence>
<keyword evidence="1" id="KW-0812">Transmembrane</keyword>
<proteinExistence type="predicted"/>
<keyword evidence="1" id="KW-0472">Membrane</keyword>
<reference evidence="2" key="1">
    <citation type="submission" date="2020-05" db="EMBL/GenBank/DDBJ databases">
        <authorList>
            <person name="Chiriac C."/>
            <person name="Salcher M."/>
            <person name="Ghai R."/>
            <person name="Kavagutti S V."/>
        </authorList>
    </citation>
    <scope>NUCLEOTIDE SEQUENCE</scope>
</reference>
<evidence type="ECO:0000313" key="4">
    <source>
        <dbReference type="EMBL" id="CAB4981632.1"/>
    </source>
</evidence>
<evidence type="ECO:0000313" key="3">
    <source>
        <dbReference type="EMBL" id="CAB4910156.1"/>
    </source>
</evidence>
<dbReference type="EMBL" id="CAFBOF010000027">
    <property type="protein sequence ID" value="CAB4981632.1"/>
    <property type="molecule type" value="Genomic_DNA"/>
</dbReference>
<feature type="transmembrane region" description="Helical" evidence="1">
    <location>
        <begin position="6"/>
        <end position="30"/>
    </location>
</feature>
<dbReference type="EMBL" id="CAEZYK010000039">
    <property type="protein sequence ID" value="CAB4723531.1"/>
    <property type="molecule type" value="Genomic_DNA"/>
</dbReference>